<reference evidence="1 2" key="1">
    <citation type="journal article" date="2018" name="Emerg. Microbes Infect.">
        <title>Phenotypic and molecular analysis of nontypeable Group B streptococci: identification of cps2a and hybrid cps2a/cps5 Group B streptococcal capsule gene clusters.</title>
        <authorList>
            <person name="Alhhazmi A."/>
            <person name="Tyrrell G.J."/>
        </authorList>
    </citation>
    <scope>NUCLEOTIDE SEQUENCE [LARGE SCALE GENOMIC DNA]</scope>
    <source>
        <strain evidence="1 2">PLGBS17</strain>
    </source>
</reference>
<dbReference type="EMBL" id="QHGZ01000214">
    <property type="protein sequence ID" value="RDY78629.1"/>
    <property type="molecule type" value="Genomic_DNA"/>
</dbReference>
<protein>
    <submittedName>
        <fullName evidence="1">Uncharacterized protein</fullName>
    </submittedName>
</protein>
<evidence type="ECO:0000313" key="2">
    <source>
        <dbReference type="Proteomes" id="UP000256718"/>
    </source>
</evidence>
<dbReference type="RefSeq" id="WP_000275197.1">
    <property type="nucleotide sequence ID" value="NZ_CAXOLC010000006.1"/>
</dbReference>
<organism evidence="1 2">
    <name type="scientific">Streptococcus agalactiae</name>
    <dbReference type="NCBI Taxonomy" id="1311"/>
    <lineage>
        <taxon>Bacteria</taxon>
        <taxon>Bacillati</taxon>
        <taxon>Bacillota</taxon>
        <taxon>Bacilli</taxon>
        <taxon>Lactobacillales</taxon>
        <taxon>Streptococcaceae</taxon>
        <taxon>Streptococcus</taxon>
    </lineage>
</organism>
<evidence type="ECO:0000313" key="1">
    <source>
        <dbReference type="EMBL" id="RDY78629.1"/>
    </source>
</evidence>
<dbReference type="Proteomes" id="UP000256718">
    <property type="component" value="Unassembled WGS sequence"/>
</dbReference>
<dbReference type="AlphaFoldDB" id="A0A0H1JDR5"/>
<comment type="caution">
    <text evidence="1">The sequence shown here is derived from an EMBL/GenBank/DDBJ whole genome shotgun (WGS) entry which is preliminary data.</text>
</comment>
<accession>A0A0H1JDR5</accession>
<gene>
    <name evidence="1" type="ORF">C4618_10215</name>
</gene>
<proteinExistence type="predicted"/>
<sequence length="340" mass="40084">MYIFETTEQNNAKANDFETKSLLYLMSFKSDSTDIDSFFVDCFNDITGVSNDLLKLWDVQSKNVASLTPRTIGRHLITLFQNFISPLEFYEYILFIPKLKENYLNDITLTEFKIDNFKDIVKIREGLVAEFKRRKNLESLDSKYSSQISEFLNQIYFVTGDSSKAIYIKNIIQFKSNIRDDTFFESIFDEVRSKQTELKNISIHNISINNVADALNLKKHLTRKQLETLVVNRIIGVELFKRRIPNDFIDVIKDEPKSERKDIVQNCNTNLSRLLFNKNSNKRLFWELLERILILVEEKEDIYEILDIIKQNRIPKMIDEDFTLLYLISMVKEGIEENVD</sequence>
<name>A0A0H1JDR5_STRAG</name>